<reference evidence="1 2" key="1">
    <citation type="submission" date="2020-06" db="EMBL/GenBank/DDBJ databases">
        <authorList>
            <person name="Li R."/>
            <person name="Bekaert M."/>
        </authorList>
    </citation>
    <scope>NUCLEOTIDE SEQUENCE [LARGE SCALE GENOMIC DNA]</scope>
    <source>
        <strain evidence="2">wild</strain>
    </source>
</reference>
<evidence type="ECO:0008006" key="3">
    <source>
        <dbReference type="Google" id="ProtNLM"/>
    </source>
</evidence>
<organism evidence="1 2">
    <name type="scientific">Mytilus coruscus</name>
    <name type="common">Sea mussel</name>
    <dbReference type="NCBI Taxonomy" id="42192"/>
    <lineage>
        <taxon>Eukaryota</taxon>
        <taxon>Metazoa</taxon>
        <taxon>Spiralia</taxon>
        <taxon>Lophotrochozoa</taxon>
        <taxon>Mollusca</taxon>
        <taxon>Bivalvia</taxon>
        <taxon>Autobranchia</taxon>
        <taxon>Pteriomorphia</taxon>
        <taxon>Mytilida</taxon>
        <taxon>Mytiloidea</taxon>
        <taxon>Mytilidae</taxon>
        <taxon>Mytilinae</taxon>
        <taxon>Mytilus</taxon>
    </lineage>
</organism>
<proteinExistence type="predicted"/>
<keyword evidence="2" id="KW-1185">Reference proteome</keyword>
<dbReference type="AlphaFoldDB" id="A0A6J8E5G3"/>
<name>A0A6J8E5G3_MYTCO</name>
<dbReference type="EMBL" id="CACVKT020008451">
    <property type="protein sequence ID" value="CAC5415617.1"/>
    <property type="molecule type" value="Genomic_DNA"/>
</dbReference>
<protein>
    <recommendedName>
        <fullName evidence="3">DDE Tnp4 domain-containing protein</fullName>
    </recommendedName>
</protein>
<accession>A0A6J8E5G3</accession>
<dbReference type="Proteomes" id="UP000507470">
    <property type="component" value="Unassembled WGS sequence"/>
</dbReference>
<evidence type="ECO:0000313" key="2">
    <source>
        <dbReference type="Proteomes" id="UP000507470"/>
    </source>
</evidence>
<dbReference type="OrthoDB" id="10049726at2759"/>
<evidence type="ECO:0000313" key="1">
    <source>
        <dbReference type="EMBL" id="CAC5415617.1"/>
    </source>
</evidence>
<sequence>MILLRPETQEHLVNYVARCITDLWMVPIYMWTRAIISISSEGHTAHTKGRPLVKPMIVCTTTGYYVSVLGPYLADYRNNDASILTHMLKTNVEEIRDWVNEEDIFVLDRGFRDAIPLLEDLGIQAEMPRFLKKGDKQFSTEDANMSRLVTKVNIKSDGLWSHQMRG</sequence>
<gene>
    <name evidence="1" type="ORF">MCOR_48304</name>
</gene>